<dbReference type="SUPFAM" id="SSF52777">
    <property type="entry name" value="CoA-dependent acyltransferases"/>
    <property type="match status" value="2"/>
</dbReference>
<dbReference type="SUPFAM" id="SSF47336">
    <property type="entry name" value="ACP-like"/>
    <property type="match status" value="1"/>
</dbReference>
<dbReference type="Gene3D" id="1.10.1200.10">
    <property type="entry name" value="ACP-like"/>
    <property type="match status" value="1"/>
</dbReference>
<dbReference type="Gene3D" id="3.40.50.980">
    <property type="match status" value="2"/>
</dbReference>
<evidence type="ECO:0000256" key="4">
    <source>
        <dbReference type="ARBA" id="ARBA00022553"/>
    </source>
</evidence>
<dbReference type="SUPFAM" id="SSF56801">
    <property type="entry name" value="Acetyl-CoA synthetase-like"/>
    <property type="match status" value="1"/>
</dbReference>
<dbReference type="GO" id="GO:0031177">
    <property type="term" value="F:phosphopantetheine binding"/>
    <property type="evidence" value="ECO:0007669"/>
    <property type="project" value="InterPro"/>
</dbReference>
<dbReference type="InterPro" id="IPR023213">
    <property type="entry name" value="CAT-like_dom_sf"/>
</dbReference>
<dbReference type="Pfam" id="PF00668">
    <property type="entry name" value="Condensation"/>
    <property type="match status" value="1"/>
</dbReference>
<dbReference type="GO" id="GO:0009239">
    <property type="term" value="P:enterobactin biosynthetic process"/>
    <property type="evidence" value="ECO:0007669"/>
    <property type="project" value="TreeGrafter"/>
</dbReference>
<dbReference type="CDD" id="cd17649">
    <property type="entry name" value="A_NRPS_PvdJ-like"/>
    <property type="match status" value="1"/>
</dbReference>
<dbReference type="GO" id="GO:0005829">
    <property type="term" value="C:cytosol"/>
    <property type="evidence" value="ECO:0007669"/>
    <property type="project" value="TreeGrafter"/>
</dbReference>
<dbReference type="InterPro" id="IPR001242">
    <property type="entry name" value="Condensation_dom"/>
</dbReference>
<dbReference type="FunFam" id="3.30.559.10:FF:000012">
    <property type="entry name" value="Non-ribosomal peptide synthetase"/>
    <property type="match status" value="1"/>
</dbReference>
<proteinExistence type="inferred from homology"/>
<dbReference type="EMBL" id="FOUF01000004">
    <property type="protein sequence ID" value="SFM00595.1"/>
    <property type="molecule type" value="Genomic_DNA"/>
</dbReference>
<feature type="domain" description="Carrier" evidence="5">
    <location>
        <begin position="1024"/>
        <end position="1099"/>
    </location>
</feature>
<comment type="cofactor">
    <cofactor evidence="1">
        <name>pantetheine 4'-phosphate</name>
        <dbReference type="ChEBI" id="CHEBI:47942"/>
    </cofactor>
</comment>
<evidence type="ECO:0000256" key="1">
    <source>
        <dbReference type="ARBA" id="ARBA00001957"/>
    </source>
</evidence>
<dbReference type="Pfam" id="PF13193">
    <property type="entry name" value="AMP-binding_C"/>
    <property type="match status" value="1"/>
</dbReference>
<keyword evidence="7" id="KW-1185">Reference proteome</keyword>
<sequence>MTNNLDLAQRRARLTPEQRQRLAQRLQAAGKVAQQTFVIPRRLANERVYLSYAQQRHWFLWQLDPHSNAYHLGSTLRLAGQLNKQALEKSFQILLARHESLRTVFRANAQGLPEQIIEPAGRFKLTVTDLRDVPTALRTSRVREEAIRIHTTPFDLTQGPLLRVVLLQVEPEEHYLVVVMHHIISDAWSNRIIIDEFAACYRAHCEGQQAVIPPLSIQYADYANWQRNWLEAGEKARQLAYWRSQLGETHPVLQLPTDHPRPSTSNYRAAHYDFILPSSLIERLQWQMQTRGMTLFMGLLAGFQALLYRYTGQSEIRVGVPVANRHRVETENLVGCLVNTQVLCNRIDGRMPLERLLEQTRDAALGAQAYQDLPFEQLVEALQPERNLNLNPLFQVMFNHLREDYRALGQLPGLTVEEYAFDEQGAQFELSLDTVERPDGRVEARFTYAAELFELQTIKRMGEHYLRLLDQLAQLTEQPTRCLDDIILLSETEQAQLKAWGINEYRYASAEPVHRLIERQVILRPNATALIFGDTELSYAELNRRANRLAHRLIALGIQPESRVGIAVERSIDMIVGLLAILKAGGAYVPLDPDYPRDRLQYMVTDSGIELLLTQQAIEARIPHPAHGNVLLLDTLDLDDTSDDNPAVTLHDEHLAYIIYTSGSTGQPKGVAVAHHALVEHALIAVEFFKLNSADRMLQFSTINFDGFIEQLFPPLCVGAAIVLRGPVLWDSEAFYQELIAKRITVADLTTAYWFLLVQDFARQGPRDYGALRQIHAGGEAMSPEGIKAWRLAGLSGVALLNTYGPTEAIVTATVADCGGEAQGDQQEPDVSIGKPLPARHIYLLGANLMPVAPGIAGELYIGGELLARGYLNRPGLTAERFVADPFDSQGGRLYRTGDLARWREDGQIEYLGRVDHQVKIRGFRIELGEIETQLLQQPAVREAVVVAKAGPSGTRLVAYVSLHAEHAASSPSTLREALAQSLPDYMLPSAIAVLDNLPLNANGKVDRKRLPEPEFVSEGDYAAPEGEVEQVLANIWVEVLGMGRVGRNDNFFELGGHSLAILQVQQKLHLSLSISVPLRLFFEQPVLKAIATVIREEYMSVSRKAREQSELSEMAELLDILEN</sequence>
<dbReference type="SMART" id="SM00823">
    <property type="entry name" value="PKS_PP"/>
    <property type="match status" value="1"/>
</dbReference>
<dbReference type="FunFam" id="3.40.50.980:FF:000001">
    <property type="entry name" value="Non-ribosomal peptide synthetase"/>
    <property type="match status" value="1"/>
</dbReference>
<dbReference type="InterPro" id="IPR009081">
    <property type="entry name" value="PP-bd_ACP"/>
</dbReference>
<dbReference type="FunFam" id="1.10.1200.10:FF:000005">
    <property type="entry name" value="Nonribosomal peptide synthetase 1"/>
    <property type="match status" value="1"/>
</dbReference>
<dbReference type="STRING" id="52442.SAMN05421880_1048"/>
<keyword evidence="4" id="KW-0597">Phosphoprotein</keyword>
<dbReference type="PANTHER" id="PTHR45527:SF1">
    <property type="entry name" value="FATTY ACID SYNTHASE"/>
    <property type="match status" value="1"/>
</dbReference>
<evidence type="ECO:0000256" key="3">
    <source>
        <dbReference type="ARBA" id="ARBA00022450"/>
    </source>
</evidence>
<dbReference type="PROSITE" id="PS00455">
    <property type="entry name" value="AMP_BINDING"/>
    <property type="match status" value="1"/>
</dbReference>
<dbReference type="NCBIfam" id="TIGR01733">
    <property type="entry name" value="AA-adenyl-dom"/>
    <property type="match status" value="1"/>
</dbReference>
<keyword evidence="3" id="KW-0596">Phosphopantetheine</keyword>
<name>A0A1I4MC59_9PROT</name>
<evidence type="ECO:0000256" key="2">
    <source>
        <dbReference type="ARBA" id="ARBA00006432"/>
    </source>
</evidence>
<evidence type="ECO:0000259" key="5">
    <source>
        <dbReference type="PROSITE" id="PS50075"/>
    </source>
</evidence>
<gene>
    <name evidence="6" type="ORF">SAMN05421880_1048</name>
</gene>
<dbReference type="CDD" id="cd19531">
    <property type="entry name" value="LCL_NRPS-like"/>
    <property type="match status" value="1"/>
</dbReference>
<dbReference type="Proteomes" id="UP000199561">
    <property type="component" value="Unassembled WGS sequence"/>
</dbReference>
<dbReference type="AlphaFoldDB" id="A0A1I4MC59"/>
<dbReference type="GO" id="GO:0043041">
    <property type="term" value="P:amino acid activation for nonribosomal peptide biosynthetic process"/>
    <property type="evidence" value="ECO:0007669"/>
    <property type="project" value="TreeGrafter"/>
</dbReference>
<dbReference type="PANTHER" id="PTHR45527">
    <property type="entry name" value="NONRIBOSOMAL PEPTIDE SYNTHETASE"/>
    <property type="match status" value="1"/>
</dbReference>
<dbReference type="FunFam" id="2.30.38.10:FF:000001">
    <property type="entry name" value="Non-ribosomal peptide synthetase PvdI"/>
    <property type="match status" value="1"/>
</dbReference>
<dbReference type="RefSeq" id="WP_090666418.1">
    <property type="nucleotide sequence ID" value="NZ_FOUF01000004.1"/>
</dbReference>
<evidence type="ECO:0000313" key="6">
    <source>
        <dbReference type="EMBL" id="SFM00595.1"/>
    </source>
</evidence>
<protein>
    <submittedName>
        <fullName evidence="6">Amino acid adenylation domain-containing protein</fullName>
    </submittedName>
</protein>
<dbReference type="FunFam" id="3.40.50.12780:FF:000012">
    <property type="entry name" value="Non-ribosomal peptide synthetase"/>
    <property type="match status" value="1"/>
</dbReference>
<evidence type="ECO:0000313" key="7">
    <source>
        <dbReference type="Proteomes" id="UP000199561"/>
    </source>
</evidence>
<dbReference type="Gene3D" id="2.30.38.10">
    <property type="entry name" value="Luciferase, Domain 3"/>
    <property type="match status" value="1"/>
</dbReference>
<dbReference type="GO" id="GO:0009366">
    <property type="term" value="C:enterobactin synthetase complex"/>
    <property type="evidence" value="ECO:0007669"/>
    <property type="project" value="TreeGrafter"/>
</dbReference>
<accession>A0A1I4MC59</accession>
<dbReference type="FunFam" id="3.30.300.30:FF:000010">
    <property type="entry name" value="Enterobactin synthetase component F"/>
    <property type="match status" value="1"/>
</dbReference>
<dbReference type="Pfam" id="PF00501">
    <property type="entry name" value="AMP-binding"/>
    <property type="match status" value="1"/>
</dbReference>
<reference evidence="6 7" key="1">
    <citation type="submission" date="2016-10" db="EMBL/GenBank/DDBJ databases">
        <authorList>
            <person name="de Groot N.N."/>
        </authorList>
    </citation>
    <scope>NUCLEOTIDE SEQUENCE [LARGE SCALE GENOMIC DNA]</scope>
    <source>
        <strain evidence="6 7">Nm146</strain>
    </source>
</reference>
<organism evidence="6 7">
    <name type="scientific">Nitrosomonas nitrosa</name>
    <dbReference type="NCBI Taxonomy" id="52442"/>
    <lineage>
        <taxon>Bacteria</taxon>
        <taxon>Pseudomonadati</taxon>
        <taxon>Pseudomonadota</taxon>
        <taxon>Betaproteobacteria</taxon>
        <taxon>Nitrosomonadales</taxon>
        <taxon>Nitrosomonadaceae</taxon>
        <taxon>Nitrosomonas</taxon>
    </lineage>
</organism>
<dbReference type="Gene3D" id="3.30.559.30">
    <property type="entry name" value="Nonribosomal peptide synthetase, condensation domain"/>
    <property type="match status" value="1"/>
</dbReference>
<dbReference type="Gene3D" id="3.30.559.10">
    <property type="entry name" value="Chloramphenicol acetyltransferase-like domain"/>
    <property type="match status" value="1"/>
</dbReference>
<dbReference type="InterPro" id="IPR020806">
    <property type="entry name" value="PKS_PP-bd"/>
</dbReference>
<dbReference type="InterPro" id="IPR000873">
    <property type="entry name" value="AMP-dep_synth/lig_dom"/>
</dbReference>
<dbReference type="GO" id="GO:0047527">
    <property type="term" value="F:2,3-dihydroxybenzoate-serine ligase activity"/>
    <property type="evidence" value="ECO:0007669"/>
    <property type="project" value="TreeGrafter"/>
</dbReference>
<dbReference type="InterPro" id="IPR020845">
    <property type="entry name" value="AMP-binding_CS"/>
</dbReference>
<dbReference type="PROSITE" id="PS50075">
    <property type="entry name" value="CARRIER"/>
    <property type="match status" value="1"/>
</dbReference>
<dbReference type="Gene3D" id="3.30.300.30">
    <property type="match status" value="1"/>
</dbReference>
<dbReference type="InterPro" id="IPR036736">
    <property type="entry name" value="ACP-like_sf"/>
</dbReference>
<dbReference type="Pfam" id="PF00550">
    <property type="entry name" value="PP-binding"/>
    <property type="match status" value="1"/>
</dbReference>
<dbReference type="InterPro" id="IPR045851">
    <property type="entry name" value="AMP-bd_C_sf"/>
</dbReference>
<comment type="similarity">
    <text evidence="2">Belongs to the ATP-dependent AMP-binding enzyme family.</text>
</comment>
<dbReference type="InterPro" id="IPR025110">
    <property type="entry name" value="AMP-bd_C"/>
</dbReference>
<dbReference type="InterPro" id="IPR010071">
    <property type="entry name" value="AA_adenyl_dom"/>
</dbReference>